<evidence type="ECO:0000313" key="1">
    <source>
        <dbReference type="EMBL" id="NBG66213.1"/>
    </source>
</evidence>
<protein>
    <submittedName>
        <fullName evidence="1">Transposase</fullName>
    </submittedName>
</protein>
<comment type="caution">
    <text evidence="1">The sequence shown here is derived from an EMBL/GenBank/DDBJ whole genome shotgun (WGS) entry which is preliminary data.</text>
</comment>
<accession>A0A6N9NJW1</accession>
<name>A0A6N9NJW1_9FLAO</name>
<reference evidence="1 2" key="1">
    <citation type="submission" date="2019-12" db="EMBL/GenBank/DDBJ databases">
        <authorList>
            <person name="Zhao J."/>
        </authorList>
    </citation>
    <scope>NUCLEOTIDE SEQUENCE [LARGE SCALE GENOMIC DNA]</scope>
    <source>
        <strain evidence="1 2">S-15</strain>
    </source>
</reference>
<sequence length="117" mass="13611">MELSKDTLSLILPELLISHFDLISSRTEGEVVHLNFEEKKAVPEEEKERILIGHGFHKVITIQDFPLRGKTVLLHIKRRRSLDKSTNQIVQRDWNLVAKGSRMTNDFAAFLKEINQY</sequence>
<dbReference type="AlphaFoldDB" id="A0A6N9NJW1"/>
<dbReference type="Proteomes" id="UP000470771">
    <property type="component" value="Unassembled WGS sequence"/>
</dbReference>
<dbReference type="RefSeq" id="WP_160633174.1">
    <property type="nucleotide sequence ID" value="NZ_WWNE01000007.1"/>
</dbReference>
<organism evidence="1 2">
    <name type="scientific">Acidiluteibacter ferrifornacis</name>
    <dbReference type="NCBI Taxonomy" id="2692424"/>
    <lineage>
        <taxon>Bacteria</taxon>
        <taxon>Pseudomonadati</taxon>
        <taxon>Bacteroidota</taxon>
        <taxon>Flavobacteriia</taxon>
        <taxon>Flavobacteriales</taxon>
        <taxon>Cryomorphaceae</taxon>
        <taxon>Acidiluteibacter</taxon>
    </lineage>
</organism>
<keyword evidence="2" id="KW-1185">Reference proteome</keyword>
<gene>
    <name evidence="1" type="ORF">GQN54_08790</name>
</gene>
<dbReference type="EMBL" id="WWNE01000007">
    <property type="protein sequence ID" value="NBG66213.1"/>
    <property type="molecule type" value="Genomic_DNA"/>
</dbReference>
<proteinExistence type="predicted"/>
<evidence type="ECO:0000313" key="2">
    <source>
        <dbReference type="Proteomes" id="UP000470771"/>
    </source>
</evidence>